<dbReference type="Proteomes" id="UP000288058">
    <property type="component" value="Unassembled WGS sequence"/>
</dbReference>
<dbReference type="EMBL" id="PIQC01000003">
    <property type="protein sequence ID" value="RUO71924.1"/>
    <property type="molecule type" value="Genomic_DNA"/>
</dbReference>
<dbReference type="PANTHER" id="PTHR37481:SF1">
    <property type="entry name" value="LIPOPOLYSACCHARIDE EXPORT SYSTEM PROTEIN LPTC"/>
    <property type="match status" value="1"/>
</dbReference>
<evidence type="ECO:0000256" key="5">
    <source>
        <dbReference type="ARBA" id="ARBA00023136"/>
    </source>
</evidence>
<name>A0A432Z1Z2_9GAMM</name>
<dbReference type="GO" id="GO:0030288">
    <property type="term" value="C:outer membrane-bounded periplasmic space"/>
    <property type="evidence" value="ECO:0007669"/>
    <property type="project" value="TreeGrafter"/>
</dbReference>
<dbReference type="PANTHER" id="PTHR37481">
    <property type="entry name" value="LIPOPOLYSACCHARIDE EXPORT SYSTEM PROTEIN LPTC"/>
    <property type="match status" value="1"/>
</dbReference>
<keyword evidence="2 6" id="KW-0997">Cell inner membrane</keyword>
<dbReference type="HAMAP" id="MF_01915">
    <property type="entry name" value="LPS_assembly_LptC"/>
    <property type="match status" value="1"/>
</dbReference>
<evidence type="ECO:0000256" key="2">
    <source>
        <dbReference type="ARBA" id="ARBA00022519"/>
    </source>
</evidence>
<sequence>MSRRVTVILILLFGAGLLLVWRPFGDDTNGSNATATRMMQPDFTAFGLQTRIFESDGLLAHKIKSDKMSHYNQIGLTELEQPVYTVFSEQGEEIWEVSATQGTFYDDQTLILERDVEILALEPDTRIKQVLTEYLIVDLKNQSMSTEHPVSIHGPRLLIRGNGMSADLKAERMELKRHVKTIFQPAE</sequence>
<comment type="subcellular location">
    <subcellularLocation>
        <location evidence="6">Cell inner membrane</location>
        <topology evidence="6">Single-pass membrane protein</topology>
    </subcellularLocation>
</comment>
<dbReference type="NCBIfam" id="TIGR04409">
    <property type="entry name" value="LptC_YrbK"/>
    <property type="match status" value="1"/>
</dbReference>
<comment type="similarity">
    <text evidence="6 7">Belongs to the LptC family.</text>
</comment>
<gene>
    <name evidence="6 8" type="primary">lptC</name>
    <name evidence="8" type="ORF">CWI78_05265</name>
</gene>
<comment type="caution">
    <text evidence="8">The sequence shown here is derived from an EMBL/GenBank/DDBJ whole genome shotgun (WGS) entry which is preliminary data.</text>
</comment>
<proteinExistence type="inferred from homology"/>
<evidence type="ECO:0000256" key="6">
    <source>
        <dbReference type="HAMAP-Rule" id="MF_01915"/>
    </source>
</evidence>
<dbReference type="InterPro" id="IPR026265">
    <property type="entry name" value="LptC"/>
</dbReference>
<keyword evidence="9" id="KW-1185">Reference proteome</keyword>
<dbReference type="InterPro" id="IPR010664">
    <property type="entry name" value="LipoPS_assembly_LptC-rel"/>
</dbReference>
<evidence type="ECO:0000313" key="9">
    <source>
        <dbReference type="Proteomes" id="UP000288058"/>
    </source>
</evidence>
<dbReference type="Gene3D" id="2.60.450.10">
    <property type="entry name" value="Lipopolysaccharide (LPS) transport protein A like domain"/>
    <property type="match status" value="1"/>
</dbReference>
<evidence type="ECO:0000256" key="7">
    <source>
        <dbReference type="PIRNR" id="PIRNR028513"/>
    </source>
</evidence>
<evidence type="ECO:0000256" key="4">
    <source>
        <dbReference type="ARBA" id="ARBA00022989"/>
    </source>
</evidence>
<comment type="subunit">
    <text evidence="6">Component of the lipopolysaccharide transport and assembly complex. Interacts with LptA and the LptBFG transporter complex.</text>
</comment>
<dbReference type="OrthoDB" id="6193381at2"/>
<protein>
    <recommendedName>
        <fullName evidence="6 7">Lipopolysaccharide export system protein LptC</fullName>
    </recommendedName>
</protein>
<dbReference type="GO" id="GO:0043165">
    <property type="term" value="P:Gram-negative-bacterium-type cell outer membrane assembly"/>
    <property type="evidence" value="ECO:0007669"/>
    <property type="project" value="UniProtKB-UniRule"/>
</dbReference>
<dbReference type="GO" id="GO:0017089">
    <property type="term" value="F:glycolipid transfer activity"/>
    <property type="evidence" value="ECO:0007669"/>
    <property type="project" value="TreeGrafter"/>
</dbReference>
<dbReference type="RefSeq" id="WP_126780942.1">
    <property type="nucleotide sequence ID" value="NZ_PIQC01000003.1"/>
</dbReference>
<dbReference type="PIRSF" id="PIRSF028513">
    <property type="entry name" value="LptC"/>
    <property type="match status" value="1"/>
</dbReference>
<dbReference type="InterPro" id="IPR052363">
    <property type="entry name" value="LPS_export_LptC"/>
</dbReference>
<reference evidence="9" key="1">
    <citation type="journal article" date="2018" name="Front. Microbiol.">
        <title>Genome-Based Analysis Reveals the Taxonomy and Diversity of the Family Idiomarinaceae.</title>
        <authorList>
            <person name="Liu Y."/>
            <person name="Lai Q."/>
            <person name="Shao Z."/>
        </authorList>
    </citation>
    <scope>NUCLEOTIDE SEQUENCE [LARGE SCALE GENOMIC DNA]</scope>
    <source>
        <strain evidence="9">R22</strain>
    </source>
</reference>
<dbReference type="GO" id="GO:0015221">
    <property type="term" value="F:lipopolysaccharide transmembrane transporter activity"/>
    <property type="evidence" value="ECO:0007669"/>
    <property type="project" value="InterPro"/>
</dbReference>
<keyword evidence="5 6" id="KW-0472">Membrane</keyword>
<comment type="function">
    <text evidence="6">Involved in the assembly of lipopolysaccharide (LPS). Required for the translocation of LPS from the inner membrane to the outer membrane. Facilitates the transfer of LPS from the inner membrane to the periplasmic protein LptA. Could be a docking site for LptA.</text>
</comment>
<dbReference type="Pfam" id="PF06835">
    <property type="entry name" value="LptC"/>
    <property type="match status" value="1"/>
</dbReference>
<evidence type="ECO:0000313" key="8">
    <source>
        <dbReference type="EMBL" id="RUO71924.1"/>
    </source>
</evidence>
<keyword evidence="4 6" id="KW-1133">Transmembrane helix</keyword>
<keyword evidence="1 6" id="KW-1003">Cell membrane</keyword>
<organism evidence="8 9">
    <name type="scientific">Idiomarina ramblicola</name>
    <dbReference type="NCBI Taxonomy" id="263724"/>
    <lineage>
        <taxon>Bacteria</taxon>
        <taxon>Pseudomonadati</taxon>
        <taxon>Pseudomonadota</taxon>
        <taxon>Gammaproteobacteria</taxon>
        <taxon>Alteromonadales</taxon>
        <taxon>Idiomarinaceae</taxon>
        <taxon>Idiomarina</taxon>
    </lineage>
</organism>
<accession>A0A432Z1Z2</accession>
<evidence type="ECO:0000256" key="3">
    <source>
        <dbReference type="ARBA" id="ARBA00022692"/>
    </source>
</evidence>
<keyword evidence="3 6" id="KW-0812">Transmembrane</keyword>
<dbReference type="AlphaFoldDB" id="A0A432Z1Z2"/>
<comment type="function">
    <text evidence="7">Required for the translocation of lipopolysaccharide (LPS) from the inner membrane to the outer membrane.</text>
</comment>
<dbReference type="GO" id="GO:0005886">
    <property type="term" value="C:plasma membrane"/>
    <property type="evidence" value="ECO:0007669"/>
    <property type="project" value="UniProtKB-SubCell"/>
</dbReference>
<evidence type="ECO:0000256" key="1">
    <source>
        <dbReference type="ARBA" id="ARBA00022475"/>
    </source>
</evidence>